<sequence length="526" mass="56110">MTETPTLVRTCDVAVIGGSAAGLAAALQLVRQQRSVLVVDDDTPQNAPAEHMHGYLGREGTPPAGMRAIGRDEVRSYGGEILAGRVVDVRRKDDGFHLDLTGGHTLVARRVVAATGVADDLPDIPGLAERWGRQVIHCPFCHGYEVRDQRVVHIVSTPIGLHPASLMRHLTDRLTIVIHDATGIDQTTADNLAATGVTVLTTRVRRVSDGTDAPLSVELDDGRALPADAVLTGTTFHARTEAFRGLDVATAPHPSGLGDIVAADPTGRTNVDGFFAAGNLTGAGQQVIAAAAHGAFVGAQVAFSLAAEDIAAHARPSGREQEWDARYAEQERMWSANPNGTMTAETSELPAGRALDVGAGEGADAIWLAEHGWQVTATDISGNALARIRTEAERRGLDVRTLRSDANDITPYGNETYDLVSLQYGSFHRTPDQRGLHNLLAAVAVGGTLLVVGHDLTHRPTEHNPAEQTWIFDPDAYVGIDEIRAALESSKDWRIDVHETRARPTGAISTHHVTDVILRAVRTSAP</sequence>
<evidence type="ECO:0000256" key="1">
    <source>
        <dbReference type="ARBA" id="ARBA00022630"/>
    </source>
</evidence>
<dbReference type="Proteomes" id="UP001523369">
    <property type="component" value="Unassembled WGS sequence"/>
</dbReference>
<dbReference type="InterPro" id="IPR041698">
    <property type="entry name" value="Methyltransf_25"/>
</dbReference>
<dbReference type="Pfam" id="PF13649">
    <property type="entry name" value="Methyltransf_25"/>
    <property type="match status" value="1"/>
</dbReference>
<accession>A0ABT1E7I5</accession>
<gene>
    <name evidence="7" type="ORF">M1L60_45140</name>
</gene>
<reference evidence="7 8" key="1">
    <citation type="submission" date="2022-06" db="EMBL/GenBank/DDBJ databases">
        <title>New Species of the Genus Actinoplanes, ActinopZanes ferrugineus.</title>
        <authorList>
            <person name="Ding P."/>
        </authorList>
    </citation>
    <scope>NUCLEOTIDE SEQUENCE [LARGE SCALE GENOMIC DNA]</scope>
    <source>
        <strain evidence="7 8">TRM88003</strain>
    </source>
</reference>
<dbReference type="InterPro" id="IPR029063">
    <property type="entry name" value="SAM-dependent_MTases_sf"/>
</dbReference>
<dbReference type="CDD" id="cd02440">
    <property type="entry name" value="AdoMet_MTases"/>
    <property type="match status" value="1"/>
</dbReference>
<evidence type="ECO:0000256" key="3">
    <source>
        <dbReference type="ARBA" id="ARBA00048132"/>
    </source>
</evidence>
<comment type="caution">
    <text evidence="7">The sequence shown here is derived from an EMBL/GenBank/DDBJ whole genome shotgun (WGS) entry which is preliminary data.</text>
</comment>
<proteinExistence type="predicted"/>
<dbReference type="Gene3D" id="3.40.50.150">
    <property type="entry name" value="Vaccinia Virus protein VP39"/>
    <property type="match status" value="1"/>
</dbReference>
<dbReference type="EMBL" id="JAMYJR010000065">
    <property type="protein sequence ID" value="MCO8277781.1"/>
    <property type="molecule type" value="Genomic_DNA"/>
</dbReference>
<feature type="domain" description="Methyltransferase" evidence="6">
    <location>
        <begin position="355"/>
        <end position="447"/>
    </location>
</feature>
<dbReference type="Gene3D" id="3.50.50.60">
    <property type="entry name" value="FAD/NAD(P)-binding domain"/>
    <property type="match status" value="2"/>
</dbReference>
<evidence type="ECO:0000256" key="4">
    <source>
        <dbReference type="SAM" id="MobiDB-lite"/>
    </source>
</evidence>
<dbReference type="SUPFAM" id="SSF53335">
    <property type="entry name" value="S-adenosyl-L-methionine-dependent methyltransferases"/>
    <property type="match status" value="1"/>
</dbReference>
<dbReference type="PRINTS" id="PR00368">
    <property type="entry name" value="FADPNR"/>
</dbReference>
<dbReference type="InterPro" id="IPR050097">
    <property type="entry name" value="Ferredoxin-NADP_redctase_2"/>
</dbReference>
<organism evidence="7 8">
    <name type="scientific">Paractinoplanes aksuensis</name>
    <dbReference type="NCBI Taxonomy" id="2939490"/>
    <lineage>
        <taxon>Bacteria</taxon>
        <taxon>Bacillati</taxon>
        <taxon>Actinomycetota</taxon>
        <taxon>Actinomycetes</taxon>
        <taxon>Micromonosporales</taxon>
        <taxon>Micromonosporaceae</taxon>
        <taxon>Paractinoplanes</taxon>
    </lineage>
</organism>
<dbReference type="SUPFAM" id="SSF51905">
    <property type="entry name" value="FAD/NAD(P)-binding domain"/>
    <property type="match status" value="1"/>
</dbReference>
<dbReference type="PANTHER" id="PTHR48105">
    <property type="entry name" value="THIOREDOXIN REDUCTASE 1-RELATED-RELATED"/>
    <property type="match status" value="1"/>
</dbReference>
<feature type="domain" description="FAD/NAD(P)-binding" evidence="5">
    <location>
        <begin position="12"/>
        <end position="294"/>
    </location>
</feature>
<evidence type="ECO:0000259" key="6">
    <source>
        <dbReference type="Pfam" id="PF13649"/>
    </source>
</evidence>
<comment type="catalytic activity">
    <reaction evidence="3">
        <text>[thioredoxin]-dithiol + NADP(+) = [thioredoxin]-disulfide + NADPH + H(+)</text>
        <dbReference type="Rhea" id="RHEA:20345"/>
        <dbReference type="Rhea" id="RHEA-COMP:10698"/>
        <dbReference type="Rhea" id="RHEA-COMP:10700"/>
        <dbReference type="ChEBI" id="CHEBI:15378"/>
        <dbReference type="ChEBI" id="CHEBI:29950"/>
        <dbReference type="ChEBI" id="CHEBI:50058"/>
        <dbReference type="ChEBI" id="CHEBI:57783"/>
        <dbReference type="ChEBI" id="CHEBI:58349"/>
        <dbReference type="EC" id="1.8.1.9"/>
    </reaction>
</comment>
<protein>
    <submittedName>
        <fullName evidence="7">NAD(P)/FAD-dependent oxidoreductase</fullName>
    </submittedName>
</protein>
<dbReference type="InterPro" id="IPR023753">
    <property type="entry name" value="FAD/NAD-binding_dom"/>
</dbReference>
<dbReference type="InterPro" id="IPR036188">
    <property type="entry name" value="FAD/NAD-bd_sf"/>
</dbReference>
<dbReference type="Pfam" id="PF07992">
    <property type="entry name" value="Pyr_redox_2"/>
    <property type="match status" value="1"/>
</dbReference>
<dbReference type="PRINTS" id="PR00469">
    <property type="entry name" value="PNDRDTASEII"/>
</dbReference>
<feature type="region of interest" description="Disordered" evidence="4">
    <location>
        <begin position="43"/>
        <end position="64"/>
    </location>
</feature>
<evidence type="ECO:0000259" key="5">
    <source>
        <dbReference type="Pfam" id="PF07992"/>
    </source>
</evidence>
<keyword evidence="1" id="KW-0285">Flavoprotein</keyword>
<evidence type="ECO:0000313" key="7">
    <source>
        <dbReference type="EMBL" id="MCO8277781.1"/>
    </source>
</evidence>
<evidence type="ECO:0000313" key="8">
    <source>
        <dbReference type="Proteomes" id="UP001523369"/>
    </source>
</evidence>
<keyword evidence="8" id="KW-1185">Reference proteome</keyword>
<dbReference type="RefSeq" id="WP_253243789.1">
    <property type="nucleotide sequence ID" value="NZ_JAMYJR010000065.1"/>
</dbReference>
<name>A0ABT1E7I5_9ACTN</name>
<evidence type="ECO:0000256" key="2">
    <source>
        <dbReference type="ARBA" id="ARBA00023002"/>
    </source>
</evidence>
<keyword evidence="2" id="KW-0560">Oxidoreductase</keyword>